<evidence type="ECO:0000256" key="1">
    <source>
        <dbReference type="SAM" id="MobiDB-lite"/>
    </source>
</evidence>
<reference evidence="2 3" key="1">
    <citation type="submission" date="2024-08" db="EMBL/GenBank/DDBJ databases">
        <authorList>
            <person name="Cucini C."/>
            <person name="Frati F."/>
        </authorList>
    </citation>
    <scope>NUCLEOTIDE SEQUENCE [LARGE SCALE GENOMIC DNA]</scope>
</reference>
<comment type="caution">
    <text evidence="2">The sequence shown here is derived from an EMBL/GenBank/DDBJ whole genome shotgun (WGS) entry which is preliminary data.</text>
</comment>
<protein>
    <submittedName>
        <fullName evidence="2">Uncharacterized protein</fullName>
    </submittedName>
</protein>
<proteinExistence type="predicted"/>
<dbReference type="Proteomes" id="UP001642540">
    <property type="component" value="Unassembled WGS sequence"/>
</dbReference>
<accession>A0ABP1R648</accession>
<keyword evidence="3" id="KW-1185">Reference proteome</keyword>
<dbReference type="EMBL" id="CAXLJM020000054">
    <property type="protein sequence ID" value="CAL8117477.1"/>
    <property type="molecule type" value="Genomic_DNA"/>
</dbReference>
<gene>
    <name evidence="2" type="ORF">ODALV1_LOCUS17712</name>
</gene>
<evidence type="ECO:0000313" key="2">
    <source>
        <dbReference type="EMBL" id="CAL8117477.1"/>
    </source>
</evidence>
<sequence length="122" mass="13569">MEAETLPVHGACLTVPAGPTSESRQPDMERESTVMAADGRKLTRRSFAACGEDDATSVSSRTPQSNIRSAARSSRLEENKVEIQRLQLESQQLEASMKQRIIRMQTQVLLLNQENGILDKQQ</sequence>
<organism evidence="2 3">
    <name type="scientific">Orchesella dallaii</name>
    <dbReference type="NCBI Taxonomy" id="48710"/>
    <lineage>
        <taxon>Eukaryota</taxon>
        <taxon>Metazoa</taxon>
        <taxon>Ecdysozoa</taxon>
        <taxon>Arthropoda</taxon>
        <taxon>Hexapoda</taxon>
        <taxon>Collembola</taxon>
        <taxon>Entomobryomorpha</taxon>
        <taxon>Entomobryoidea</taxon>
        <taxon>Orchesellidae</taxon>
        <taxon>Orchesellinae</taxon>
        <taxon>Orchesella</taxon>
    </lineage>
</organism>
<evidence type="ECO:0000313" key="3">
    <source>
        <dbReference type="Proteomes" id="UP001642540"/>
    </source>
</evidence>
<name>A0ABP1R648_9HEXA</name>
<feature type="region of interest" description="Disordered" evidence="1">
    <location>
        <begin position="1"/>
        <end position="76"/>
    </location>
</feature>
<feature type="compositionally biased region" description="Polar residues" evidence="1">
    <location>
        <begin position="56"/>
        <end position="72"/>
    </location>
</feature>